<feature type="region of interest" description="Disordered" evidence="2">
    <location>
        <begin position="230"/>
        <end position="254"/>
    </location>
</feature>
<feature type="region of interest" description="Disordered" evidence="2">
    <location>
        <begin position="148"/>
        <end position="167"/>
    </location>
</feature>
<gene>
    <name evidence="4" type="ORF">KP509_14G072100</name>
</gene>
<comment type="similarity">
    <text evidence="1">Belongs to the remorin family.</text>
</comment>
<feature type="compositionally biased region" description="Low complexity" evidence="2">
    <location>
        <begin position="182"/>
        <end position="195"/>
    </location>
</feature>
<dbReference type="AlphaFoldDB" id="A0A8T2TB35"/>
<name>A0A8T2TB35_CERRI</name>
<dbReference type="Pfam" id="PF03763">
    <property type="entry name" value="Remorin_C"/>
    <property type="match status" value="1"/>
</dbReference>
<sequence length="892" mass="98596">MMHKRRPMLLAATSNNVNRQPAVFALGKQSTKTQELFGEGYTDQCSYAPDEHERDESPISVISHSATALSQPSSSCASMDHHLNHLLNQSNPVRAQERPNITNQSPFCHEQLPMSTCGSSTSVDDGSPYSLPAPFDEDPVVEEGYPLHGQKQQKLIQSRKVTSGSTYKAHYEDQISSTQETSTKSIKSNSSHSMKAATPSNINAIDDHIHHMDPRGRQEDVILLMENGLKSNGNNSKLGREEKYEPSKPSSKVECAEAEGLQMNRSKAIGRKEIASVSPTIDSAVENVLDAHTENNNKIAGVSLVKGTKTGMEASRWIEKASKAGNTTPSSAFKGQRNNDYSKFFTSSKWDDAGKWLCYDNQQISHPNRANISSASEQIVHSDSSTPSSRGLCVINKQFERTDGSSTASTTDHLNICNNAFKCRSDQILSSSREIRKACNAHDHGAESIQRDQQLLTTQSLSLNQLDVTEVVPECKENECHHATGNWMSARGFMSNVHLIKSSHHAVCHRVAPVSLSDDEVCQHFNHQSQSSLTSILPISTMSVNGRKDNRRAGYNRDLTGGVSDAWMWNDRFLSSDGEIMTKEDWKGVATGACMSDSELCHNYFSDQQFRSSIPGNNKKLRHHIIFQKLRSKYSRGVPDRDSQNEFMIQSPVHGRSASMKDACTEVSPSLSRRDMGTQMTPSAGSPIMSKCTSPARHNTPTCTSPTLDQNGSADVTTRHGDDRVESASAPCLSRCNMTSSGLENCDWTKLEVTGLPSAVTQASERNIDLGSVYYVCSPAKCRLKEEMVINDISEARSDVLITLKECDDLGPRASAWEQAEKAKYNAKYKRAEARIKAWEELQKAKVEGDMKRLEAIKGEIQRSSMSFLMQRARKNLLKSHVGTMNNECLSV</sequence>
<dbReference type="EMBL" id="CM035419">
    <property type="protein sequence ID" value="KAH7416031.1"/>
    <property type="molecule type" value="Genomic_DNA"/>
</dbReference>
<dbReference type="PANTHER" id="PTHR31471:SF1">
    <property type="entry name" value="OS12G0613600 PROTEIN"/>
    <property type="match status" value="1"/>
</dbReference>
<feature type="compositionally biased region" description="Polar residues" evidence="2">
    <location>
        <begin position="691"/>
        <end position="716"/>
    </location>
</feature>
<accession>A0A8T2TB35</accession>
<evidence type="ECO:0000259" key="3">
    <source>
        <dbReference type="Pfam" id="PF03763"/>
    </source>
</evidence>
<reference evidence="4" key="1">
    <citation type="submission" date="2021-08" db="EMBL/GenBank/DDBJ databases">
        <title>WGS assembly of Ceratopteris richardii.</title>
        <authorList>
            <person name="Marchant D.B."/>
            <person name="Chen G."/>
            <person name="Jenkins J."/>
            <person name="Shu S."/>
            <person name="Leebens-Mack J."/>
            <person name="Grimwood J."/>
            <person name="Schmutz J."/>
            <person name="Soltis P."/>
            <person name="Soltis D."/>
            <person name="Chen Z.-H."/>
        </authorList>
    </citation>
    <scope>NUCLEOTIDE SEQUENCE</scope>
    <source>
        <strain evidence="4">Whitten #5841</strain>
        <tissue evidence="4">Leaf</tissue>
    </source>
</reference>
<proteinExistence type="inferred from homology"/>
<evidence type="ECO:0000256" key="2">
    <source>
        <dbReference type="SAM" id="MobiDB-lite"/>
    </source>
</evidence>
<feature type="region of interest" description="Disordered" evidence="2">
    <location>
        <begin position="172"/>
        <end position="196"/>
    </location>
</feature>
<keyword evidence="5" id="KW-1185">Reference proteome</keyword>
<organism evidence="4 5">
    <name type="scientific">Ceratopteris richardii</name>
    <name type="common">Triangle waterfern</name>
    <dbReference type="NCBI Taxonomy" id="49495"/>
    <lineage>
        <taxon>Eukaryota</taxon>
        <taxon>Viridiplantae</taxon>
        <taxon>Streptophyta</taxon>
        <taxon>Embryophyta</taxon>
        <taxon>Tracheophyta</taxon>
        <taxon>Polypodiopsida</taxon>
        <taxon>Polypodiidae</taxon>
        <taxon>Polypodiales</taxon>
        <taxon>Pteridineae</taxon>
        <taxon>Pteridaceae</taxon>
        <taxon>Parkerioideae</taxon>
        <taxon>Ceratopteris</taxon>
    </lineage>
</organism>
<dbReference type="PANTHER" id="PTHR31471">
    <property type="entry name" value="OS02G0116800 PROTEIN"/>
    <property type="match status" value="1"/>
</dbReference>
<evidence type="ECO:0000256" key="1">
    <source>
        <dbReference type="ARBA" id="ARBA00005711"/>
    </source>
</evidence>
<dbReference type="OrthoDB" id="1927047at2759"/>
<evidence type="ECO:0000313" key="5">
    <source>
        <dbReference type="Proteomes" id="UP000825935"/>
    </source>
</evidence>
<feature type="compositionally biased region" description="Polar residues" evidence="2">
    <location>
        <begin position="150"/>
        <end position="166"/>
    </location>
</feature>
<feature type="domain" description="Remorin C-terminal" evidence="3">
    <location>
        <begin position="813"/>
        <end position="864"/>
    </location>
</feature>
<evidence type="ECO:0000313" key="4">
    <source>
        <dbReference type="EMBL" id="KAH7416031.1"/>
    </source>
</evidence>
<comment type="caution">
    <text evidence="4">The sequence shown here is derived from an EMBL/GenBank/DDBJ whole genome shotgun (WGS) entry which is preliminary data.</text>
</comment>
<dbReference type="Proteomes" id="UP000825935">
    <property type="component" value="Chromosome 14"/>
</dbReference>
<feature type="region of interest" description="Disordered" evidence="2">
    <location>
        <begin position="668"/>
        <end position="723"/>
    </location>
</feature>
<protein>
    <recommendedName>
        <fullName evidence="3">Remorin C-terminal domain-containing protein</fullName>
    </recommendedName>
</protein>
<dbReference type="InterPro" id="IPR005516">
    <property type="entry name" value="Remorin_C"/>
</dbReference>